<dbReference type="PROSITE" id="PS00624">
    <property type="entry name" value="GMC_OXRED_2"/>
    <property type="match status" value="1"/>
</dbReference>
<dbReference type="HOGENOM" id="CLU_002865_5_1_1"/>
<dbReference type="GO" id="GO:0016614">
    <property type="term" value="F:oxidoreductase activity, acting on CH-OH group of donors"/>
    <property type="evidence" value="ECO:0007669"/>
    <property type="project" value="InterPro"/>
</dbReference>
<comment type="cofactor">
    <cofactor evidence="1 3">
        <name>FAD</name>
        <dbReference type="ChEBI" id="CHEBI:57692"/>
    </cofactor>
</comment>
<evidence type="ECO:0000313" key="7">
    <source>
        <dbReference type="EMBL" id="EMD33633.1"/>
    </source>
</evidence>
<evidence type="ECO:0000256" key="3">
    <source>
        <dbReference type="PIRSR" id="PIRSR000137-2"/>
    </source>
</evidence>
<dbReference type="OrthoDB" id="269227at2759"/>
<dbReference type="InterPro" id="IPR036188">
    <property type="entry name" value="FAD/NAD-bd_sf"/>
</dbReference>
<dbReference type="PIRSF" id="PIRSF000137">
    <property type="entry name" value="Alcohol_oxidase"/>
    <property type="match status" value="1"/>
</dbReference>
<keyword evidence="4" id="KW-0285">Flavoprotein</keyword>
<proteinExistence type="inferred from homology"/>
<dbReference type="Pfam" id="PF00732">
    <property type="entry name" value="GMC_oxred_N"/>
    <property type="match status" value="1"/>
</dbReference>
<dbReference type="PROSITE" id="PS00623">
    <property type="entry name" value="GMC_OXRED_1"/>
    <property type="match status" value="1"/>
</dbReference>
<feature type="binding site" evidence="3">
    <location>
        <position position="243"/>
    </location>
    <ligand>
        <name>FAD</name>
        <dbReference type="ChEBI" id="CHEBI:57692"/>
    </ligand>
</feature>
<protein>
    <recommendedName>
        <fullName evidence="5 6">Glucose-methanol-choline oxidoreductase N-terminal domain-containing protein</fullName>
    </recommendedName>
</protein>
<dbReference type="SUPFAM" id="SSF51905">
    <property type="entry name" value="FAD/NAD(P)-binding domain"/>
    <property type="match status" value="1"/>
</dbReference>
<evidence type="ECO:0000259" key="6">
    <source>
        <dbReference type="PROSITE" id="PS00624"/>
    </source>
</evidence>
<reference evidence="7 8" key="1">
    <citation type="journal article" date="2012" name="Proc. Natl. Acad. Sci. U.S.A.">
        <title>Comparative genomics of Ceriporiopsis subvermispora and Phanerochaete chrysosporium provide insight into selective ligninolysis.</title>
        <authorList>
            <person name="Fernandez-Fueyo E."/>
            <person name="Ruiz-Duenas F.J."/>
            <person name="Ferreira P."/>
            <person name="Floudas D."/>
            <person name="Hibbett D.S."/>
            <person name="Canessa P."/>
            <person name="Larrondo L.F."/>
            <person name="James T.Y."/>
            <person name="Seelenfreund D."/>
            <person name="Lobos S."/>
            <person name="Polanco R."/>
            <person name="Tello M."/>
            <person name="Honda Y."/>
            <person name="Watanabe T."/>
            <person name="Watanabe T."/>
            <person name="Ryu J.S."/>
            <person name="Kubicek C.P."/>
            <person name="Schmoll M."/>
            <person name="Gaskell J."/>
            <person name="Hammel K.E."/>
            <person name="St John F.J."/>
            <person name="Vanden Wymelenberg A."/>
            <person name="Sabat G."/>
            <person name="Splinter BonDurant S."/>
            <person name="Syed K."/>
            <person name="Yadav J.S."/>
            <person name="Doddapaneni H."/>
            <person name="Subramanian V."/>
            <person name="Lavin J.L."/>
            <person name="Oguiza J.A."/>
            <person name="Perez G."/>
            <person name="Pisabarro A.G."/>
            <person name="Ramirez L."/>
            <person name="Santoyo F."/>
            <person name="Master E."/>
            <person name="Coutinho P.M."/>
            <person name="Henrissat B."/>
            <person name="Lombard V."/>
            <person name="Magnuson J.K."/>
            <person name="Kuees U."/>
            <person name="Hori C."/>
            <person name="Igarashi K."/>
            <person name="Samejima M."/>
            <person name="Held B.W."/>
            <person name="Barry K.W."/>
            <person name="LaButti K.M."/>
            <person name="Lapidus A."/>
            <person name="Lindquist E.A."/>
            <person name="Lucas S.M."/>
            <person name="Riley R."/>
            <person name="Salamov A.A."/>
            <person name="Hoffmeister D."/>
            <person name="Schwenk D."/>
            <person name="Hadar Y."/>
            <person name="Yarden O."/>
            <person name="de Vries R.P."/>
            <person name="Wiebenga A."/>
            <person name="Stenlid J."/>
            <person name="Eastwood D."/>
            <person name="Grigoriev I.V."/>
            <person name="Berka R.M."/>
            <person name="Blanchette R.A."/>
            <person name="Kersten P."/>
            <person name="Martinez A.T."/>
            <person name="Vicuna R."/>
            <person name="Cullen D."/>
        </authorList>
    </citation>
    <scope>NUCLEOTIDE SEQUENCE [LARGE SCALE GENOMIC DNA]</scope>
    <source>
        <strain evidence="7 8">B</strain>
    </source>
</reference>
<dbReference type="InterPro" id="IPR007867">
    <property type="entry name" value="GMC_OxRtase_C"/>
</dbReference>
<evidence type="ECO:0000259" key="5">
    <source>
        <dbReference type="PROSITE" id="PS00623"/>
    </source>
</evidence>
<dbReference type="PANTHER" id="PTHR11552">
    <property type="entry name" value="GLUCOSE-METHANOL-CHOLINE GMC OXIDOREDUCTASE"/>
    <property type="match status" value="1"/>
</dbReference>
<dbReference type="Gene3D" id="3.50.50.60">
    <property type="entry name" value="FAD/NAD(P)-binding domain"/>
    <property type="match status" value="1"/>
</dbReference>
<evidence type="ECO:0000256" key="2">
    <source>
        <dbReference type="ARBA" id="ARBA00010790"/>
    </source>
</evidence>
<organism evidence="7 8">
    <name type="scientific">Ceriporiopsis subvermispora (strain B)</name>
    <name type="common">White-rot fungus</name>
    <name type="synonym">Gelatoporia subvermispora</name>
    <dbReference type="NCBI Taxonomy" id="914234"/>
    <lineage>
        <taxon>Eukaryota</taxon>
        <taxon>Fungi</taxon>
        <taxon>Dikarya</taxon>
        <taxon>Basidiomycota</taxon>
        <taxon>Agaricomycotina</taxon>
        <taxon>Agaricomycetes</taxon>
        <taxon>Polyporales</taxon>
        <taxon>Gelatoporiaceae</taxon>
        <taxon>Gelatoporia</taxon>
    </lineage>
</organism>
<feature type="domain" description="Glucose-methanol-choline oxidoreductase N-terminal" evidence="6">
    <location>
        <begin position="287"/>
        <end position="301"/>
    </location>
</feature>
<keyword evidence="3 4" id="KW-0274">FAD</keyword>
<dbReference type="SUPFAM" id="SSF54373">
    <property type="entry name" value="FAD-linked reductases, C-terminal domain"/>
    <property type="match status" value="1"/>
</dbReference>
<comment type="similarity">
    <text evidence="2 4">Belongs to the GMC oxidoreductase family.</text>
</comment>
<gene>
    <name evidence="7" type="ORF">CERSUDRAFT_86996</name>
</gene>
<dbReference type="AlphaFoldDB" id="M2Q9S0"/>
<evidence type="ECO:0000256" key="1">
    <source>
        <dbReference type="ARBA" id="ARBA00001974"/>
    </source>
</evidence>
<sequence length="617" mass="67450">MSARPPVPLPAENAEFDIIFAGGGAAAGVTAGRLAATDPSLRILILESGPHTLEDLAHVQPARFLSHLAPGSATMRVHMSKSSEFVGGRELPFPVANCLGGGSSVNWMMYTRPSASDYDDWEQKFGNKGWGAKDLLPLANKTETYQVCGGQPKHGYSGPLKVSDGGYFNDVAKDWLQTAAQYDREIRTVADDCNTILETQTNAFTRWRKWISAETGRRSDVPHHFLYNQSHNKNLNVEVGCLVKRVIFEGKRAVGVEYYENPAVREGCQPDVVHTVRAKTLVVVASGAFGSSAILERSGIGAKRVLEKHGITQVVDLPGVGENFRDHLAAFFPFHVKDGIQTFDAVFRGDEVEIKRLTDEWLKTGKGLLASNAVDAGAKLRPTLEERKKFRLGPEFEEYWNEVFETAPDKPVFFGGSLTAYMGDMSAAPAKAFSLGGYIPYPHSVGYAHISSAHDVFAPMDFDARMLENPADLAALRFGYKHCREVARRMSSYRGECAISHPAFSSDSKARAQLVDGPIPMDAPDLDYSLEDDKAIDDYLRKTCVCCWHSMGTCAMKPRDQDGVVDSRLNVYGATALKVADLSICPTNMCTNTYSTALTIGEKAAVMIAEELGIQGV</sequence>
<feature type="binding site" evidence="3">
    <location>
        <begin position="548"/>
        <end position="549"/>
    </location>
    <ligand>
        <name>FAD</name>
        <dbReference type="ChEBI" id="CHEBI:57692"/>
    </ligand>
</feature>
<dbReference type="PANTHER" id="PTHR11552:SF78">
    <property type="entry name" value="GLUCOSE-METHANOL-CHOLINE OXIDOREDUCTASE N-TERMINAL DOMAIN-CONTAINING PROTEIN"/>
    <property type="match status" value="1"/>
</dbReference>
<evidence type="ECO:0000256" key="4">
    <source>
        <dbReference type="RuleBase" id="RU003968"/>
    </source>
</evidence>
<keyword evidence="8" id="KW-1185">Reference proteome</keyword>
<dbReference type="GO" id="GO:0050660">
    <property type="term" value="F:flavin adenine dinucleotide binding"/>
    <property type="evidence" value="ECO:0007669"/>
    <property type="project" value="InterPro"/>
</dbReference>
<dbReference type="Gene3D" id="3.30.560.10">
    <property type="entry name" value="Glucose Oxidase, domain 3"/>
    <property type="match status" value="1"/>
</dbReference>
<dbReference type="Proteomes" id="UP000016930">
    <property type="component" value="Unassembled WGS sequence"/>
</dbReference>
<accession>M2Q9S0</accession>
<dbReference type="Pfam" id="PF05199">
    <property type="entry name" value="GMC_oxred_C"/>
    <property type="match status" value="1"/>
</dbReference>
<feature type="domain" description="Glucose-methanol-choline oxidoreductase N-terminal" evidence="5">
    <location>
        <begin position="96"/>
        <end position="119"/>
    </location>
</feature>
<dbReference type="InterPro" id="IPR012132">
    <property type="entry name" value="GMC_OxRdtase"/>
</dbReference>
<dbReference type="EMBL" id="KB445805">
    <property type="protein sequence ID" value="EMD33633.1"/>
    <property type="molecule type" value="Genomic_DNA"/>
</dbReference>
<dbReference type="STRING" id="914234.M2Q9S0"/>
<name>M2Q9S0_CERS8</name>
<dbReference type="InterPro" id="IPR000172">
    <property type="entry name" value="GMC_OxRdtase_N"/>
</dbReference>
<evidence type="ECO:0000313" key="8">
    <source>
        <dbReference type="Proteomes" id="UP000016930"/>
    </source>
</evidence>